<evidence type="ECO:0000256" key="8">
    <source>
        <dbReference type="RuleBase" id="RU004324"/>
    </source>
</evidence>
<dbReference type="InterPro" id="IPR005946">
    <property type="entry name" value="Rib-P_diPkinase"/>
</dbReference>
<evidence type="ECO:0000259" key="10">
    <source>
        <dbReference type="Pfam" id="PF13793"/>
    </source>
</evidence>
<dbReference type="GO" id="GO:0000287">
    <property type="term" value="F:magnesium ion binding"/>
    <property type="evidence" value="ECO:0007669"/>
    <property type="project" value="InterPro"/>
</dbReference>
<dbReference type="OrthoDB" id="643885at2"/>
<comment type="similarity">
    <text evidence="8">Belongs to the ribose-phosphate pyrophosphokinase family.</text>
</comment>
<dbReference type="Pfam" id="PF13793">
    <property type="entry name" value="Pribosyltran_N"/>
    <property type="match status" value="1"/>
</dbReference>
<dbReference type="EMBL" id="FNAO01000002">
    <property type="protein sequence ID" value="SDD88580.1"/>
    <property type="molecule type" value="Genomic_DNA"/>
</dbReference>
<dbReference type="AlphaFoldDB" id="A0A1G6YDX7"/>
<dbReference type="InterPro" id="IPR000836">
    <property type="entry name" value="PRTase_dom"/>
</dbReference>
<dbReference type="GO" id="GO:0006164">
    <property type="term" value="P:purine nucleotide biosynthetic process"/>
    <property type="evidence" value="ECO:0007669"/>
    <property type="project" value="TreeGrafter"/>
</dbReference>
<dbReference type="GO" id="GO:0002189">
    <property type="term" value="C:ribose phosphate diphosphokinase complex"/>
    <property type="evidence" value="ECO:0007669"/>
    <property type="project" value="TreeGrafter"/>
</dbReference>
<keyword evidence="4" id="KW-0547">Nucleotide-binding</keyword>
<evidence type="ECO:0000256" key="2">
    <source>
        <dbReference type="ARBA" id="ARBA00022679"/>
    </source>
</evidence>
<feature type="domain" description="Ribose-phosphate pyrophosphokinase N-terminal" evidence="10">
    <location>
        <begin position="4"/>
        <end position="114"/>
    </location>
</feature>
<organism evidence="11 12">
    <name type="scientific">Pricia antarctica</name>
    <dbReference type="NCBI Taxonomy" id="641691"/>
    <lineage>
        <taxon>Bacteria</taxon>
        <taxon>Pseudomonadati</taxon>
        <taxon>Bacteroidota</taxon>
        <taxon>Flavobacteriia</taxon>
        <taxon>Flavobacteriales</taxon>
        <taxon>Flavobacteriaceae</taxon>
        <taxon>Pricia</taxon>
    </lineage>
</organism>
<name>A0A1G6YDX7_9FLAO</name>
<keyword evidence="6" id="KW-0067">ATP-binding</keyword>
<dbReference type="GO" id="GO:0016301">
    <property type="term" value="F:kinase activity"/>
    <property type="evidence" value="ECO:0007669"/>
    <property type="project" value="UniProtKB-KW"/>
</dbReference>
<gene>
    <name evidence="11" type="ORF">SAMN05421636_102219</name>
</gene>
<keyword evidence="3 8" id="KW-0545">Nucleotide biosynthesis</keyword>
<dbReference type="InterPro" id="IPR029099">
    <property type="entry name" value="Pribosyltran_N"/>
</dbReference>
<dbReference type="GO" id="GO:0006015">
    <property type="term" value="P:5-phosphoribose 1-diphosphate biosynthetic process"/>
    <property type="evidence" value="ECO:0007669"/>
    <property type="project" value="TreeGrafter"/>
</dbReference>
<dbReference type="GO" id="GO:0004749">
    <property type="term" value="F:ribose phosphate diphosphokinase activity"/>
    <property type="evidence" value="ECO:0007669"/>
    <property type="project" value="UniProtKB-EC"/>
</dbReference>
<reference evidence="11 12" key="1">
    <citation type="submission" date="2016-10" db="EMBL/GenBank/DDBJ databases">
        <authorList>
            <person name="de Groot N.N."/>
        </authorList>
    </citation>
    <scope>NUCLEOTIDE SEQUENCE [LARGE SCALE GENOMIC DNA]</scope>
    <source>
        <strain evidence="11 12">DSM 23421</strain>
    </source>
</reference>
<evidence type="ECO:0000256" key="5">
    <source>
        <dbReference type="ARBA" id="ARBA00022777"/>
    </source>
</evidence>
<proteinExistence type="inferred from homology"/>
<dbReference type="FunFam" id="3.40.50.2020:FF:000014">
    <property type="entry name" value="Ribose-phosphate pyrophosphokinase 1"/>
    <property type="match status" value="1"/>
</dbReference>
<evidence type="ECO:0000256" key="1">
    <source>
        <dbReference type="ARBA" id="ARBA00013247"/>
    </source>
</evidence>
<evidence type="ECO:0000259" key="9">
    <source>
        <dbReference type="Pfam" id="PF00156"/>
    </source>
</evidence>
<dbReference type="SMART" id="SM01400">
    <property type="entry name" value="Pribosyltran_N"/>
    <property type="match status" value="1"/>
</dbReference>
<keyword evidence="5 11" id="KW-0418">Kinase</keyword>
<protein>
    <recommendedName>
        <fullName evidence="1">ribose-phosphate diphosphokinase</fullName>
        <ecNumber evidence="1">2.7.6.1</ecNumber>
    </recommendedName>
</protein>
<evidence type="ECO:0000256" key="7">
    <source>
        <dbReference type="ARBA" id="ARBA00049535"/>
    </source>
</evidence>
<dbReference type="InterPro" id="IPR029057">
    <property type="entry name" value="PRTase-like"/>
</dbReference>
<dbReference type="NCBIfam" id="TIGR01251">
    <property type="entry name" value="ribP_PPkin"/>
    <property type="match status" value="1"/>
</dbReference>
<dbReference type="RefSeq" id="WP_091866018.1">
    <property type="nucleotide sequence ID" value="NZ_FNAO01000002.1"/>
</dbReference>
<dbReference type="PANTHER" id="PTHR10210">
    <property type="entry name" value="RIBOSE-PHOSPHATE DIPHOSPHOKINASE FAMILY MEMBER"/>
    <property type="match status" value="1"/>
</dbReference>
<dbReference type="Proteomes" id="UP000199109">
    <property type="component" value="Unassembled WGS sequence"/>
</dbReference>
<dbReference type="GO" id="GO:0005524">
    <property type="term" value="F:ATP binding"/>
    <property type="evidence" value="ECO:0007669"/>
    <property type="project" value="UniProtKB-KW"/>
</dbReference>
<accession>A0A1G6YDX7</accession>
<dbReference type="SUPFAM" id="SSF53271">
    <property type="entry name" value="PRTase-like"/>
    <property type="match status" value="2"/>
</dbReference>
<keyword evidence="12" id="KW-1185">Reference proteome</keyword>
<dbReference type="NCBIfam" id="NF005537">
    <property type="entry name" value="PRK07199.1"/>
    <property type="match status" value="1"/>
</dbReference>
<dbReference type="EC" id="2.7.6.1" evidence="1"/>
<evidence type="ECO:0000256" key="4">
    <source>
        <dbReference type="ARBA" id="ARBA00022741"/>
    </source>
</evidence>
<sequence>MKTILFSLPGNQELTELLAKKMNAEIGKTQLRKFPDGESYTRIVSDVKGKCVVMVCTLHEPDEKLLPLYFLSHTAKSLGAMCTCLVAPYLAYMRQDKVFKDGEGVTSAYFGKLISGFADSITTIDPHLHRISSLGKVYQIPNKVIHAANDISKWIKENVHNPVLIGPDSESEQWVSEVAKNAGAPFIVLQKIRHGDRDVEVSVPDVDKYKEATPVLVDDIISTARTMIETVEHLKKAGMKPPICIGIHAVFSGNAYQDLYDAGADDVITCNTIPHLSNKIDLSDIIAKEVKELMHHI</sequence>
<dbReference type="STRING" id="641691.SAMN05421636_102219"/>
<comment type="catalytic activity">
    <reaction evidence="7">
        <text>D-ribose 5-phosphate + ATP = 5-phospho-alpha-D-ribose 1-diphosphate + AMP + H(+)</text>
        <dbReference type="Rhea" id="RHEA:15609"/>
        <dbReference type="ChEBI" id="CHEBI:15378"/>
        <dbReference type="ChEBI" id="CHEBI:30616"/>
        <dbReference type="ChEBI" id="CHEBI:58017"/>
        <dbReference type="ChEBI" id="CHEBI:78346"/>
        <dbReference type="ChEBI" id="CHEBI:456215"/>
        <dbReference type="EC" id="2.7.6.1"/>
    </reaction>
</comment>
<dbReference type="Gene3D" id="3.40.50.2020">
    <property type="match status" value="2"/>
</dbReference>
<dbReference type="CDD" id="cd06223">
    <property type="entry name" value="PRTases_typeI"/>
    <property type="match status" value="1"/>
</dbReference>
<evidence type="ECO:0000256" key="3">
    <source>
        <dbReference type="ARBA" id="ARBA00022727"/>
    </source>
</evidence>
<feature type="domain" description="Phosphoribosyltransferase" evidence="9">
    <location>
        <begin position="138"/>
        <end position="271"/>
    </location>
</feature>
<evidence type="ECO:0000313" key="11">
    <source>
        <dbReference type="EMBL" id="SDD88580.1"/>
    </source>
</evidence>
<dbReference type="GO" id="GO:0005737">
    <property type="term" value="C:cytoplasm"/>
    <property type="evidence" value="ECO:0007669"/>
    <property type="project" value="TreeGrafter"/>
</dbReference>
<keyword evidence="2" id="KW-0808">Transferase</keyword>
<evidence type="ECO:0000256" key="6">
    <source>
        <dbReference type="ARBA" id="ARBA00022840"/>
    </source>
</evidence>
<dbReference type="PANTHER" id="PTHR10210:SF32">
    <property type="entry name" value="RIBOSE-PHOSPHATE PYROPHOSPHOKINASE 2"/>
    <property type="match status" value="1"/>
</dbReference>
<evidence type="ECO:0000313" key="12">
    <source>
        <dbReference type="Proteomes" id="UP000199109"/>
    </source>
</evidence>
<dbReference type="Pfam" id="PF00156">
    <property type="entry name" value="Pribosyltran"/>
    <property type="match status" value="1"/>
</dbReference>